<dbReference type="InterPro" id="IPR007700">
    <property type="entry name" value="DUF668"/>
</dbReference>
<feature type="domain" description="DUF3475" evidence="2">
    <location>
        <begin position="23"/>
        <end position="78"/>
    </location>
</feature>
<dbReference type="Pfam" id="PF11961">
    <property type="entry name" value="DUF3475"/>
    <property type="match status" value="1"/>
</dbReference>
<keyword evidence="3" id="KW-1185">Reference proteome</keyword>
<dbReference type="InterPro" id="IPR021864">
    <property type="entry name" value="DUF3475"/>
</dbReference>
<dbReference type="Proteomes" id="UP000087171">
    <property type="component" value="Unplaced"/>
</dbReference>
<reference evidence="4" key="1">
    <citation type="submission" date="2025-08" db="UniProtKB">
        <authorList>
            <consortium name="RefSeq"/>
        </authorList>
    </citation>
    <scope>IDENTIFICATION</scope>
    <source>
        <tissue evidence="4">Etiolated seedlings</tissue>
    </source>
</reference>
<organism evidence="3 4">
    <name type="scientific">Cicer arietinum</name>
    <name type="common">Chickpea</name>
    <name type="synonym">Garbanzo</name>
    <dbReference type="NCBI Taxonomy" id="3827"/>
    <lineage>
        <taxon>Eukaryota</taxon>
        <taxon>Viridiplantae</taxon>
        <taxon>Streptophyta</taxon>
        <taxon>Embryophyta</taxon>
        <taxon>Tracheophyta</taxon>
        <taxon>Spermatophyta</taxon>
        <taxon>Magnoliopsida</taxon>
        <taxon>eudicotyledons</taxon>
        <taxon>Gunneridae</taxon>
        <taxon>Pentapetalae</taxon>
        <taxon>rosids</taxon>
        <taxon>fabids</taxon>
        <taxon>Fabales</taxon>
        <taxon>Fabaceae</taxon>
        <taxon>Papilionoideae</taxon>
        <taxon>50 kb inversion clade</taxon>
        <taxon>NPAAA clade</taxon>
        <taxon>Hologalegina</taxon>
        <taxon>IRL clade</taxon>
        <taxon>Cicereae</taxon>
        <taxon>Cicer</taxon>
    </lineage>
</organism>
<protein>
    <submittedName>
        <fullName evidence="4">Uncharacterized protein LOC101506729</fullName>
    </submittedName>
</protein>
<evidence type="ECO:0000313" key="4">
    <source>
        <dbReference type="RefSeq" id="XP_004515634.1"/>
    </source>
</evidence>
<dbReference type="PaxDb" id="3827-XP_004515634.1"/>
<proteinExistence type="predicted"/>
<name>A0A1S2Z5W4_CICAR</name>
<evidence type="ECO:0000259" key="1">
    <source>
        <dbReference type="Pfam" id="PF05003"/>
    </source>
</evidence>
<dbReference type="AlphaFoldDB" id="A0A1S2Z5W4"/>
<accession>A0A1S2Z5W4</accession>
<dbReference type="GO" id="GO:0045927">
    <property type="term" value="P:positive regulation of growth"/>
    <property type="evidence" value="ECO:0007669"/>
    <property type="project" value="InterPro"/>
</dbReference>
<evidence type="ECO:0000259" key="2">
    <source>
        <dbReference type="Pfam" id="PF11961"/>
    </source>
</evidence>
<sequence>MVMAVTAKSRRPKTMPEAATLGILAFDAGKTMCRLISLYNSLSGDEITKLHNEVIKSKGVTYLNSNVENFLLNLAAAERLEELDKNAATVSRLGQKCSDLGLSRFDLVYADLKHGVIDLRKLQYGSRSANKIVEKTERLVSATASLHSAMEYMTELETAEKKRQQQQQRCWNTKTICQKTNVEYFNEKLVSQRKQVQHFKETSLWKQTFDKTVGIMARLVCIVYARICSVFGAYINNSHTDNNKSAFIDFGLDNCCLLEHREFYEIKTRSLSEWYEESLHKRMTKSGPVSKTAATAKMIRFINNPMPMDFSSGGGGGIKKTLNGNNNKVLKLAPSSTVGGVGLSLRYANVILLAERCLHAPATVGEEAREALYEMLPGKLRAKVRSKLKGRLAKEDDEGSNGHSLAEGWQEAVEELMEWLSPVAHDTVRWQAERHLEKTKFEMKPTAMLLQTLHYSDLEKAEAAIVEVLVGLSCIYWCERKL</sequence>
<feature type="domain" description="DUF668" evidence="1">
    <location>
        <begin position="337"/>
        <end position="429"/>
    </location>
</feature>
<evidence type="ECO:0000313" key="3">
    <source>
        <dbReference type="Proteomes" id="UP000087171"/>
    </source>
</evidence>
<dbReference type="STRING" id="3827.A0A1S2Z5W4"/>
<dbReference type="Pfam" id="PF05003">
    <property type="entry name" value="DUF668"/>
    <property type="match status" value="1"/>
</dbReference>
<dbReference type="eggNOG" id="ENOG502QT5A">
    <property type="taxonomic scope" value="Eukaryota"/>
</dbReference>
<dbReference type="PANTHER" id="PTHR31371">
    <property type="entry name" value="BNAC09G50660D PROTEIN"/>
    <property type="match status" value="1"/>
</dbReference>
<dbReference type="OrthoDB" id="673374at2759"/>
<dbReference type="RefSeq" id="XP_004515634.1">
    <property type="nucleotide sequence ID" value="XM_004515577.3"/>
</dbReference>
<dbReference type="PANTHER" id="PTHR31371:SF13">
    <property type="entry name" value="OS05G0457600 PROTEIN"/>
    <property type="match status" value="1"/>
</dbReference>
<gene>
    <name evidence="4" type="primary">LOC101506729</name>
</gene>